<dbReference type="PANTHER" id="PTHR21512:SF5">
    <property type="entry name" value="TRAFFICKING PROTEIN PARTICLE COMPLEX SUBUNIT 9"/>
    <property type="match status" value="1"/>
</dbReference>
<proteinExistence type="inferred from homology"/>
<evidence type="ECO:0000313" key="3">
    <source>
        <dbReference type="EMBL" id="RWS20427.1"/>
    </source>
</evidence>
<comment type="caution">
    <text evidence="3">The sequence shown here is derived from an EMBL/GenBank/DDBJ whole genome shotgun (WGS) entry which is preliminary data.</text>
</comment>
<evidence type="ECO:0000256" key="1">
    <source>
        <dbReference type="ARBA" id="ARBA00008459"/>
    </source>
</evidence>
<dbReference type="VEuPathDB" id="VectorBase:LDEU011613"/>
<sequence>MSFPDYDQKCNDHKSLLILVKSISGRNSNTQLSSKIFNKLYERIANLDELCIEDAQGMGCQRLIRLRYKRNEYENENNDWGDFQCHRKLLGLITISKYNGNDADLQDVYAEYQNTVDKYSSTLYDSRCLVFEVKEKQDLPNSCPQTNGDNCESNEQLPTSLTSGGDCVNEHLESGNGCENSRQCDDGSDNDVKDLISSLFWVLESKRLDRSYEKLDKIPLLMAPFETKALIGLDTDSKIFKRKCMGRMRKYMGDLSLLAGLPSEALSHYGNSIDTLRSANDWL</sequence>
<dbReference type="STRING" id="299467.A0A443RYH6"/>
<dbReference type="OrthoDB" id="27962at2759"/>
<comment type="similarity">
    <text evidence="1">Belongs to the NIBP family.</text>
</comment>
<dbReference type="Pfam" id="PF08626">
    <property type="entry name" value="TRAPPC9-Trs120"/>
    <property type="match status" value="1"/>
</dbReference>
<dbReference type="EMBL" id="NCKV01017608">
    <property type="protein sequence ID" value="RWS20427.1"/>
    <property type="molecule type" value="Genomic_DNA"/>
</dbReference>
<dbReference type="Proteomes" id="UP000288716">
    <property type="component" value="Unassembled WGS sequence"/>
</dbReference>
<gene>
    <name evidence="3" type="ORF">B4U80_05007</name>
</gene>
<protein>
    <recommendedName>
        <fullName evidence="2">Trs120/TRAPPC9 N-terminal domain-containing protein</fullName>
    </recommendedName>
</protein>
<evidence type="ECO:0000313" key="4">
    <source>
        <dbReference type="Proteomes" id="UP000288716"/>
    </source>
</evidence>
<dbReference type="AlphaFoldDB" id="A0A443RYH6"/>
<dbReference type="PANTHER" id="PTHR21512">
    <property type="entry name" value="TRAFFICKING PROTEIN PARTICLE COMPLEX SUBUNIT 9"/>
    <property type="match status" value="1"/>
</dbReference>
<dbReference type="GO" id="GO:0005802">
    <property type="term" value="C:trans-Golgi network"/>
    <property type="evidence" value="ECO:0007669"/>
    <property type="project" value="TreeGrafter"/>
</dbReference>
<accession>A0A443RYH6</accession>
<keyword evidence="4" id="KW-1185">Reference proteome</keyword>
<feature type="non-terminal residue" evidence="3">
    <location>
        <position position="283"/>
    </location>
</feature>
<dbReference type="InterPro" id="IPR013935">
    <property type="entry name" value="Trs120_TRAPPC9"/>
</dbReference>
<dbReference type="InterPro" id="IPR058563">
    <property type="entry name" value="Trs120_TRAPPC9_N"/>
</dbReference>
<name>A0A443RYH6_9ACAR</name>
<evidence type="ECO:0000259" key="2">
    <source>
        <dbReference type="Pfam" id="PF08626"/>
    </source>
</evidence>
<feature type="domain" description="Trs120/TRAPPC9 N-terminal" evidence="2">
    <location>
        <begin position="232"/>
        <end position="283"/>
    </location>
</feature>
<organism evidence="3 4">
    <name type="scientific">Leptotrombidium deliense</name>
    <dbReference type="NCBI Taxonomy" id="299467"/>
    <lineage>
        <taxon>Eukaryota</taxon>
        <taxon>Metazoa</taxon>
        <taxon>Ecdysozoa</taxon>
        <taxon>Arthropoda</taxon>
        <taxon>Chelicerata</taxon>
        <taxon>Arachnida</taxon>
        <taxon>Acari</taxon>
        <taxon>Acariformes</taxon>
        <taxon>Trombidiformes</taxon>
        <taxon>Prostigmata</taxon>
        <taxon>Anystina</taxon>
        <taxon>Parasitengona</taxon>
        <taxon>Trombiculoidea</taxon>
        <taxon>Trombiculidae</taxon>
        <taxon>Leptotrombidium</taxon>
    </lineage>
</organism>
<reference evidence="3 4" key="1">
    <citation type="journal article" date="2018" name="Gigascience">
        <title>Genomes of trombidid mites reveal novel predicted allergens and laterally-transferred genes associated with secondary metabolism.</title>
        <authorList>
            <person name="Dong X."/>
            <person name="Chaisiri K."/>
            <person name="Xia D."/>
            <person name="Armstrong S.D."/>
            <person name="Fang Y."/>
            <person name="Donnelly M.J."/>
            <person name="Kadowaki T."/>
            <person name="McGarry J.W."/>
            <person name="Darby A.C."/>
            <person name="Makepeace B.L."/>
        </authorList>
    </citation>
    <scope>NUCLEOTIDE SEQUENCE [LARGE SCALE GENOMIC DNA]</scope>
    <source>
        <strain evidence="3">UoL-UT</strain>
    </source>
</reference>